<evidence type="ECO:0000313" key="6">
    <source>
        <dbReference type="Proteomes" id="UP001244011"/>
    </source>
</evidence>
<sequence>MHGLFSGVVLALLLEGAWSSPLKTRSNGQPIRNGLYPLDIVDQLEEATMPKVEAWMAKKVAKTNQTCTLENAAVRREWSDLSVPEREEYIKAVLCLQKLPAKAPKADVPGAVSRYDDFVATHMMQAMILHDTTHLFASHKYYIWAFEKALRDECGYTGYQPYMNYDRYAQDPINSPLFNGNSSSLGGNGGPSDYPGISQPFKKPYNIIPSAGGGGCVTEGPFKDMVISLGPRSTILKDIPKNPRSDGLGSNPRCLRRDVNRNSILGATANYTYSAITDNTDIDSFYNRYLGQPPLQNDNHPWGLHNAGHFTIGGGDPGGDFYCSPGDPMFWFHHGMLDRIWWIWQMQDPDNRVGLIPGTAAMPMGPMKNRRAGNPGDSVVDLGWTAPPVKLSELNDQLGGNGGQFCYIYV</sequence>
<dbReference type="EMBL" id="MU839035">
    <property type="protein sequence ID" value="KAK1762621.1"/>
    <property type="molecule type" value="Genomic_DNA"/>
</dbReference>
<keyword evidence="6" id="KW-1185">Reference proteome</keyword>
<feature type="chain" id="PRO_5042548119" description="Tyrosinase copper-binding domain-containing protein" evidence="3">
    <location>
        <begin position="20"/>
        <end position="410"/>
    </location>
</feature>
<evidence type="ECO:0000256" key="3">
    <source>
        <dbReference type="SAM" id="SignalP"/>
    </source>
</evidence>
<organism evidence="5 6">
    <name type="scientific">Phialemonium atrogriseum</name>
    <dbReference type="NCBI Taxonomy" id="1093897"/>
    <lineage>
        <taxon>Eukaryota</taxon>
        <taxon>Fungi</taxon>
        <taxon>Dikarya</taxon>
        <taxon>Ascomycota</taxon>
        <taxon>Pezizomycotina</taxon>
        <taxon>Sordariomycetes</taxon>
        <taxon>Sordariomycetidae</taxon>
        <taxon>Cephalothecales</taxon>
        <taxon>Cephalothecaceae</taxon>
        <taxon>Phialemonium</taxon>
    </lineage>
</organism>
<dbReference type="RefSeq" id="XP_060278834.1">
    <property type="nucleotide sequence ID" value="XM_060430300.1"/>
</dbReference>
<evidence type="ECO:0000256" key="2">
    <source>
        <dbReference type="ARBA" id="ARBA00023002"/>
    </source>
</evidence>
<dbReference type="GeneID" id="85313487"/>
<accession>A0AAJ0BV50</accession>
<keyword evidence="3" id="KW-0732">Signal</keyword>
<reference evidence="5" key="1">
    <citation type="submission" date="2023-06" db="EMBL/GenBank/DDBJ databases">
        <title>Genome-scale phylogeny and comparative genomics of the fungal order Sordariales.</title>
        <authorList>
            <consortium name="Lawrence Berkeley National Laboratory"/>
            <person name="Hensen N."/>
            <person name="Bonometti L."/>
            <person name="Westerberg I."/>
            <person name="Brannstrom I.O."/>
            <person name="Guillou S."/>
            <person name="Cros-Aarteil S."/>
            <person name="Calhoun S."/>
            <person name="Haridas S."/>
            <person name="Kuo A."/>
            <person name="Mondo S."/>
            <person name="Pangilinan J."/>
            <person name="Riley R."/>
            <person name="Labutti K."/>
            <person name="Andreopoulos B."/>
            <person name="Lipzen A."/>
            <person name="Chen C."/>
            <person name="Yanf M."/>
            <person name="Daum C."/>
            <person name="Ng V."/>
            <person name="Clum A."/>
            <person name="Steindorff A."/>
            <person name="Ohm R."/>
            <person name="Martin F."/>
            <person name="Silar P."/>
            <person name="Natvig D."/>
            <person name="Lalanne C."/>
            <person name="Gautier V."/>
            <person name="Ament-Velasquez S.L."/>
            <person name="Kruys A."/>
            <person name="Hutchinson M.I."/>
            <person name="Powell A.J."/>
            <person name="Barry K."/>
            <person name="Miller A.N."/>
            <person name="Grigoriev I.V."/>
            <person name="Debuchy R."/>
            <person name="Gladieux P."/>
            <person name="Thoren M.H."/>
            <person name="Johannesson H."/>
        </authorList>
    </citation>
    <scope>NUCLEOTIDE SEQUENCE</scope>
    <source>
        <strain evidence="5">8032-3</strain>
    </source>
</reference>
<proteinExistence type="predicted"/>
<keyword evidence="2" id="KW-0560">Oxidoreductase</keyword>
<feature type="domain" description="Tyrosinase copper-binding" evidence="4">
    <location>
        <begin position="327"/>
        <end position="338"/>
    </location>
</feature>
<dbReference type="InterPro" id="IPR002227">
    <property type="entry name" value="Tyrosinase_Cu-bd"/>
</dbReference>
<dbReference type="PRINTS" id="PR00092">
    <property type="entry name" value="TYROSINASE"/>
</dbReference>
<feature type="signal peptide" evidence="3">
    <location>
        <begin position="1"/>
        <end position="19"/>
    </location>
</feature>
<dbReference type="InterPro" id="IPR008922">
    <property type="entry name" value="Di-copper_centre_dom_sf"/>
</dbReference>
<dbReference type="GO" id="GO:0046872">
    <property type="term" value="F:metal ion binding"/>
    <property type="evidence" value="ECO:0007669"/>
    <property type="project" value="UniProtKB-KW"/>
</dbReference>
<evidence type="ECO:0000259" key="4">
    <source>
        <dbReference type="PROSITE" id="PS00498"/>
    </source>
</evidence>
<dbReference type="GO" id="GO:0016491">
    <property type="term" value="F:oxidoreductase activity"/>
    <property type="evidence" value="ECO:0007669"/>
    <property type="project" value="UniProtKB-KW"/>
</dbReference>
<evidence type="ECO:0000256" key="1">
    <source>
        <dbReference type="ARBA" id="ARBA00022723"/>
    </source>
</evidence>
<protein>
    <recommendedName>
        <fullName evidence="4">Tyrosinase copper-binding domain-containing protein</fullName>
    </recommendedName>
</protein>
<name>A0AAJ0BV50_9PEZI</name>
<dbReference type="PROSITE" id="PS00498">
    <property type="entry name" value="TYROSINASE_2"/>
    <property type="match status" value="1"/>
</dbReference>
<comment type="caution">
    <text evidence="5">The sequence shown here is derived from an EMBL/GenBank/DDBJ whole genome shotgun (WGS) entry which is preliminary data.</text>
</comment>
<dbReference type="InterPro" id="IPR050316">
    <property type="entry name" value="Tyrosinase/Hemocyanin"/>
</dbReference>
<dbReference type="Gene3D" id="1.10.1280.10">
    <property type="entry name" value="Di-copper center containing domain from catechol oxidase"/>
    <property type="match status" value="1"/>
</dbReference>
<evidence type="ECO:0000313" key="5">
    <source>
        <dbReference type="EMBL" id="KAK1762621.1"/>
    </source>
</evidence>
<dbReference type="Proteomes" id="UP001244011">
    <property type="component" value="Unassembled WGS sequence"/>
</dbReference>
<keyword evidence="1" id="KW-0479">Metal-binding</keyword>
<dbReference type="Pfam" id="PF00264">
    <property type="entry name" value="Tyrosinase"/>
    <property type="match status" value="1"/>
</dbReference>
<dbReference type="PANTHER" id="PTHR11474:SF125">
    <property type="entry name" value="N-ACETYL-6-HYDROXYTRYPTOPHAN OXIDASE IVOB-RELATED"/>
    <property type="match status" value="1"/>
</dbReference>
<dbReference type="AlphaFoldDB" id="A0AAJ0BV50"/>
<dbReference type="PANTHER" id="PTHR11474">
    <property type="entry name" value="TYROSINASE FAMILY MEMBER"/>
    <property type="match status" value="1"/>
</dbReference>
<dbReference type="SUPFAM" id="SSF48056">
    <property type="entry name" value="Di-copper centre-containing domain"/>
    <property type="match status" value="1"/>
</dbReference>
<gene>
    <name evidence="5" type="ORF">QBC33DRAFT_563610</name>
</gene>